<feature type="compositionally biased region" description="Basic and acidic residues" evidence="3">
    <location>
        <begin position="36"/>
        <end position="60"/>
    </location>
</feature>
<dbReference type="InterPro" id="IPR036612">
    <property type="entry name" value="KH_dom_type_1_sf"/>
</dbReference>
<dbReference type="Gene3D" id="3.30.1370.10">
    <property type="entry name" value="K Homology domain, type 1"/>
    <property type="match status" value="1"/>
</dbReference>
<feature type="region of interest" description="Disordered" evidence="3">
    <location>
        <begin position="166"/>
        <end position="204"/>
    </location>
</feature>
<dbReference type="Pfam" id="PF00013">
    <property type="entry name" value="KH_1"/>
    <property type="match status" value="1"/>
</dbReference>
<dbReference type="PROSITE" id="PS50084">
    <property type="entry name" value="KH_TYPE_1"/>
    <property type="match status" value="1"/>
</dbReference>
<evidence type="ECO:0000256" key="2">
    <source>
        <dbReference type="PROSITE-ProRule" id="PRU00117"/>
    </source>
</evidence>
<evidence type="ECO:0000313" key="5">
    <source>
        <dbReference type="EMBL" id="JAS46536.1"/>
    </source>
</evidence>
<proteinExistence type="predicted"/>
<protein>
    <recommendedName>
        <fullName evidence="4">K Homology domain-containing protein</fullName>
    </recommendedName>
</protein>
<dbReference type="GO" id="GO:0003723">
    <property type="term" value="F:RNA binding"/>
    <property type="evidence" value="ECO:0007669"/>
    <property type="project" value="UniProtKB-UniRule"/>
</dbReference>
<dbReference type="SMART" id="SM00322">
    <property type="entry name" value="KH"/>
    <property type="match status" value="1"/>
</dbReference>
<feature type="compositionally biased region" description="Gly residues" evidence="3">
    <location>
        <begin position="24"/>
        <end position="35"/>
    </location>
</feature>
<keyword evidence="2" id="KW-0694">RNA-binding</keyword>
<feature type="compositionally biased region" description="Polar residues" evidence="3">
    <location>
        <begin position="10"/>
        <end position="22"/>
    </location>
</feature>
<feature type="region of interest" description="Disordered" evidence="3">
    <location>
        <begin position="1"/>
        <end position="144"/>
    </location>
</feature>
<keyword evidence="1" id="KW-0677">Repeat</keyword>
<dbReference type="SUPFAM" id="SSF54791">
    <property type="entry name" value="Eukaryotic type KH-domain (KH-domain type I)"/>
    <property type="match status" value="1"/>
</dbReference>
<feature type="compositionally biased region" description="Basic and acidic residues" evidence="3">
    <location>
        <begin position="71"/>
        <end position="97"/>
    </location>
</feature>
<sequence>MADDGWDSGGESSNPPVYTATFSRGGGGFRGGRGGGWRDERPNEGSRRGRGRGNWDRSDRGNGNWNGGRDNGFRGRDDGKGRGGGGDRDRGFRRDESTSTSITINSSDVGRIIGKGGSKIRELESDSGAEIKIEKNNDSYSDQTQVTFRGSAESQTKAKELINDLLNDMGGRGGGGGGRPFGGSGPRRGRGQNNTFSNVPIRPKVEGESLEIDWDEVNRQYEEGQKLKWSKCPPIVK</sequence>
<reference evidence="5" key="1">
    <citation type="submission" date="2015-11" db="EMBL/GenBank/DDBJ databases">
        <title>De novo transcriptome assembly of four potential Pierce s Disease insect vectors from Arizona vineyards.</title>
        <authorList>
            <person name="Tassone E.E."/>
        </authorList>
    </citation>
    <scope>NUCLEOTIDE SEQUENCE</scope>
</reference>
<dbReference type="AlphaFoldDB" id="A0A1B6F8L6"/>
<evidence type="ECO:0000256" key="3">
    <source>
        <dbReference type="SAM" id="MobiDB-lite"/>
    </source>
</evidence>
<evidence type="ECO:0000259" key="4">
    <source>
        <dbReference type="SMART" id="SM00322"/>
    </source>
</evidence>
<dbReference type="EMBL" id="GECZ01023233">
    <property type="protein sequence ID" value="JAS46536.1"/>
    <property type="molecule type" value="Transcribed_RNA"/>
</dbReference>
<feature type="compositionally biased region" description="Basic and acidic residues" evidence="3">
    <location>
        <begin position="119"/>
        <end position="137"/>
    </location>
</feature>
<feature type="domain" description="K Homology" evidence="4">
    <location>
        <begin position="96"/>
        <end position="167"/>
    </location>
</feature>
<name>A0A1B6F8L6_9HEMI</name>
<gene>
    <name evidence="5" type="ORF">g.12727</name>
</gene>
<dbReference type="PANTHER" id="PTHR10288">
    <property type="entry name" value="KH DOMAIN CONTAINING RNA BINDING PROTEIN"/>
    <property type="match status" value="1"/>
</dbReference>
<accession>A0A1B6F8L6</accession>
<organism evidence="5">
    <name type="scientific">Cuerna arida</name>
    <dbReference type="NCBI Taxonomy" id="1464854"/>
    <lineage>
        <taxon>Eukaryota</taxon>
        <taxon>Metazoa</taxon>
        <taxon>Ecdysozoa</taxon>
        <taxon>Arthropoda</taxon>
        <taxon>Hexapoda</taxon>
        <taxon>Insecta</taxon>
        <taxon>Pterygota</taxon>
        <taxon>Neoptera</taxon>
        <taxon>Paraneoptera</taxon>
        <taxon>Hemiptera</taxon>
        <taxon>Auchenorrhyncha</taxon>
        <taxon>Membracoidea</taxon>
        <taxon>Cicadellidae</taxon>
        <taxon>Cicadellinae</taxon>
        <taxon>Proconiini</taxon>
        <taxon>Cuerna</taxon>
    </lineage>
</organism>
<dbReference type="InterPro" id="IPR004087">
    <property type="entry name" value="KH_dom"/>
</dbReference>
<feature type="non-terminal residue" evidence="5">
    <location>
        <position position="237"/>
    </location>
</feature>
<evidence type="ECO:0000256" key="1">
    <source>
        <dbReference type="ARBA" id="ARBA00022737"/>
    </source>
</evidence>
<feature type="compositionally biased region" description="Gly residues" evidence="3">
    <location>
        <begin position="170"/>
        <end position="186"/>
    </location>
</feature>
<dbReference type="InterPro" id="IPR004088">
    <property type="entry name" value="KH_dom_type_1"/>
</dbReference>
<feature type="compositionally biased region" description="Low complexity" evidence="3">
    <location>
        <begin position="98"/>
        <end position="112"/>
    </location>
</feature>
<dbReference type="GO" id="GO:0010468">
    <property type="term" value="P:regulation of gene expression"/>
    <property type="evidence" value="ECO:0007669"/>
    <property type="project" value="UniProtKB-ARBA"/>
</dbReference>